<comment type="caution">
    <text evidence="1">The sequence shown here is derived from an EMBL/GenBank/DDBJ whole genome shotgun (WGS) entry which is preliminary data.</text>
</comment>
<dbReference type="EMBL" id="QGNW01000065">
    <property type="protein sequence ID" value="RVX03588.1"/>
    <property type="molecule type" value="Genomic_DNA"/>
</dbReference>
<sequence length="66" mass="7498">MNILYSMSAMTSPPFFFYNIIARQKPLVRDAVHQLTRSELGRLAGIVVDMLCTSMIDVANVRIQPR</sequence>
<evidence type="ECO:0000313" key="1">
    <source>
        <dbReference type="EMBL" id="RVX03588.1"/>
    </source>
</evidence>
<gene>
    <name evidence="1" type="ORF">CK203_027891</name>
</gene>
<proteinExistence type="predicted"/>
<name>A0A438J3P4_VITVI</name>
<evidence type="ECO:0000313" key="2">
    <source>
        <dbReference type="Proteomes" id="UP000288805"/>
    </source>
</evidence>
<organism evidence="1 2">
    <name type="scientific">Vitis vinifera</name>
    <name type="common">Grape</name>
    <dbReference type="NCBI Taxonomy" id="29760"/>
    <lineage>
        <taxon>Eukaryota</taxon>
        <taxon>Viridiplantae</taxon>
        <taxon>Streptophyta</taxon>
        <taxon>Embryophyta</taxon>
        <taxon>Tracheophyta</taxon>
        <taxon>Spermatophyta</taxon>
        <taxon>Magnoliopsida</taxon>
        <taxon>eudicotyledons</taxon>
        <taxon>Gunneridae</taxon>
        <taxon>Pentapetalae</taxon>
        <taxon>rosids</taxon>
        <taxon>Vitales</taxon>
        <taxon>Vitaceae</taxon>
        <taxon>Viteae</taxon>
        <taxon>Vitis</taxon>
    </lineage>
</organism>
<dbReference type="Proteomes" id="UP000288805">
    <property type="component" value="Unassembled WGS sequence"/>
</dbReference>
<reference evidence="1 2" key="1">
    <citation type="journal article" date="2018" name="PLoS Genet.">
        <title>Population sequencing reveals clonal diversity and ancestral inbreeding in the grapevine cultivar Chardonnay.</title>
        <authorList>
            <person name="Roach M.J."/>
            <person name="Johnson D.L."/>
            <person name="Bohlmann J."/>
            <person name="van Vuuren H.J."/>
            <person name="Jones S.J."/>
            <person name="Pretorius I.S."/>
            <person name="Schmidt S.A."/>
            <person name="Borneman A.R."/>
        </authorList>
    </citation>
    <scope>NUCLEOTIDE SEQUENCE [LARGE SCALE GENOMIC DNA]</scope>
    <source>
        <strain evidence="2">cv. Chardonnay</strain>
        <tissue evidence="1">Leaf</tissue>
    </source>
</reference>
<protein>
    <submittedName>
        <fullName evidence="1">Uncharacterized protein</fullName>
    </submittedName>
</protein>
<dbReference type="Gene3D" id="3.40.50.2000">
    <property type="entry name" value="Glycogen Phosphorylase B"/>
    <property type="match status" value="1"/>
</dbReference>
<dbReference type="AlphaFoldDB" id="A0A438J3P4"/>
<accession>A0A438J3P4</accession>